<dbReference type="SUPFAM" id="SSF88713">
    <property type="entry name" value="Glycoside hydrolase/deacetylase"/>
    <property type="match status" value="1"/>
</dbReference>
<comment type="similarity">
    <text evidence="2">Belongs to the polysaccharide deacetylase family.</text>
</comment>
<reference evidence="6 7" key="1">
    <citation type="submission" date="2024-04" db="EMBL/GenBank/DDBJ databases">
        <title>Phylogenomic analyses of a clade within the roseobacter group suggest taxonomic reassignments of species of the genera Aestuariivita, Citreicella, Loktanella, Nautella, Pelagibaca, Ruegeria, Thalassobius, Thiobacimonas and Tropicibacter, and the proposal o.</title>
        <authorList>
            <person name="Jeon C.O."/>
        </authorList>
    </citation>
    <scope>NUCLEOTIDE SEQUENCE [LARGE SCALE GENOMIC DNA]</scope>
    <source>
        <strain evidence="6 7">G8-12</strain>
    </source>
</reference>
<dbReference type="GO" id="GO:0016810">
    <property type="term" value="F:hydrolase activity, acting on carbon-nitrogen (but not peptide) bonds"/>
    <property type="evidence" value="ECO:0007669"/>
    <property type="project" value="InterPro"/>
</dbReference>
<dbReference type="InterPro" id="IPR011330">
    <property type="entry name" value="Glyco_hydro/deAcase_b/a-brl"/>
</dbReference>
<protein>
    <recommendedName>
        <fullName evidence="3">Chitooligosaccharide deacetylase</fullName>
    </recommendedName>
    <alternativeName>
        <fullName evidence="4">Nodulation protein B</fullName>
    </alternativeName>
</protein>
<name>A0AAN0M8Z4_9RHOB</name>
<dbReference type="EMBL" id="CP151762">
    <property type="protein sequence ID" value="WZU65318.1"/>
    <property type="molecule type" value="Genomic_DNA"/>
</dbReference>
<dbReference type="GO" id="GO:0005975">
    <property type="term" value="P:carbohydrate metabolic process"/>
    <property type="evidence" value="ECO:0007669"/>
    <property type="project" value="InterPro"/>
</dbReference>
<organism evidence="6 7">
    <name type="scientific">Yoonia algicola</name>
    <dbReference type="NCBI Taxonomy" id="3137368"/>
    <lineage>
        <taxon>Bacteria</taxon>
        <taxon>Pseudomonadati</taxon>
        <taxon>Pseudomonadota</taxon>
        <taxon>Alphaproteobacteria</taxon>
        <taxon>Rhodobacterales</taxon>
        <taxon>Paracoccaceae</taxon>
        <taxon>Yoonia</taxon>
    </lineage>
</organism>
<sequence>MLEVNRIQFVLANHPTPDRLADELDAMLAADGRCNPVDLRRAHFTPNRYDSASVAYTKRLLQHALPTELRSELTRALFRLHVDHDEKSFANDLYLTPDQASEMLAGGMAFGGHGDLHLWHDQASPEQLAREVAGSADTMNAIGAPVSGGAYCYPFGGQNDAVRDAVRAAGFSVGFTVVPALWSSSADHLQISRLDTNDLPHKSDPRCPWLAQVADQEVR</sequence>
<accession>A0AAN0M8Z4</accession>
<keyword evidence="7" id="KW-1185">Reference proteome</keyword>
<evidence type="ECO:0000256" key="2">
    <source>
        <dbReference type="ARBA" id="ARBA00010973"/>
    </source>
</evidence>
<dbReference type="KEGG" id="yag:AABB28_08725"/>
<dbReference type="RefSeq" id="WP_342071665.1">
    <property type="nucleotide sequence ID" value="NZ_CP151762.1"/>
</dbReference>
<proteinExistence type="inferred from homology"/>
<dbReference type="Proteomes" id="UP001451782">
    <property type="component" value="Chromosome"/>
</dbReference>
<comment type="function">
    <text evidence="1">Is involved in generating a small heat-stable compound (Nod), an acylated oligomer of N-acetylglucosamine, that stimulates mitosis in various plant protoplasts.</text>
</comment>
<evidence type="ECO:0000256" key="3">
    <source>
        <dbReference type="ARBA" id="ARBA00020071"/>
    </source>
</evidence>
<dbReference type="Gene3D" id="3.20.20.370">
    <property type="entry name" value="Glycoside hydrolase/deacetylase"/>
    <property type="match status" value="1"/>
</dbReference>
<evidence type="ECO:0000313" key="6">
    <source>
        <dbReference type="EMBL" id="WZU65318.1"/>
    </source>
</evidence>
<dbReference type="Pfam" id="PF01522">
    <property type="entry name" value="Polysacc_deac_1"/>
    <property type="match status" value="1"/>
</dbReference>
<dbReference type="AlphaFoldDB" id="A0AAN0M8Z4"/>
<evidence type="ECO:0000256" key="1">
    <source>
        <dbReference type="ARBA" id="ARBA00003236"/>
    </source>
</evidence>
<dbReference type="InterPro" id="IPR002509">
    <property type="entry name" value="NODB_dom"/>
</dbReference>
<feature type="domain" description="NodB homology" evidence="5">
    <location>
        <begin position="93"/>
        <end position="173"/>
    </location>
</feature>
<evidence type="ECO:0000259" key="5">
    <source>
        <dbReference type="Pfam" id="PF01522"/>
    </source>
</evidence>
<gene>
    <name evidence="6" type="ORF">AABB28_08725</name>
</gene>
<evidence type="ECO:0000256" key="4">
    <source>
        <dbReference type="ARBA" id="ARBA00032976"/>
    </source>
</evidence>
<evidence type="ECO:0000313" key="7">
    <source>
        <dbReference type="Proteomes" id="UP001451782"/>
    </source>
</evidence>